<reference evidence="1 2" key="1">
    <citation type="submission" date="2018-05" db="EMBL/GenBank/DDBJ databases">
        <title>Draft genome of Methanospirillum stamsii Pt1.</title>
        <authorList>
            <person name="Dueholm M.S."/>
            <person name="Nielsen P.H."/>
            <person name="Bakmann L.F."/>
            <person name="Otzen D.E."/>
        </authorList>
    </citation>
    <scope>NUCLEOTIDE SEQUENCE [LARGE SCALE GENOMIC DNA]</scope>
    <source>
        <strain evidence="1 2">Pt1</strain>
    </source>
</reference>
<accession>A0A2V2NE53</accession>
<dbReference type="AlphaFoldDB" id="A0A2V2NE53"/>
<evidence type="ECO:0000313" key="1">
    <source>
        <dbReference type="EMBL" id="PWR74647.1"/>
    </source>
</evidence>
<organism evidence="1 2">
    <name type="scientific">Methanospirillum stamsii</name>
    <dbReference type="NCBI Taxonomy" id="1277351"/>
    <lineage>
        <taxon>Archaea</taxon>
        <taxon>Methanobacteriati</taxon>
        <taxon>Methanobacteriota</taxon>
        <taxon>Stenosarchaea group</taxon>
        <taxon>Methanomicrobia</taxon>
        <taxon>Methanomicrobiales</taxon>
        <taxon>Methanospirillaceae</taxon>
        <taxon>Methanospirillum</taxon>
    </lineage>
</organism>
<proteinExistence type="predicted"/>
<gene>
    <name evidence="1" type="ORF">DLD82_08705</name>
</gene>
<keyword evidence="2" id="KW-1185">Reference proteome</keyword>
<dbReference type="Proteomes" id="UP000245934">
    <property type="component" value="Unassembled WGS sequence"/>
</dbReference>
<dbReference type="OrthoDB" id="117759at2157"/>
<name>A0A2V2NE53_9EURY</name>
<dbReference type="EMBL" id="QGMZ01000016">
    <property type="protein sequence ID" value="PWR74647.1"/>
    <property type="molecule type" value="Genomic_DNA"/>
</dbReference>
<dbReference type="RefSeq" id="WP_109940727.1">
    <property type="nucleotide sequence ID" value="NZ_CP176366.1"/>
</dbReference>
<sequence>MKLCLAILFGFLLILVSQSFAAETEEEGYLSINSVTISLKPGYADVHAEYSLEEAFRLLAFMFGENDIRTRLLNKLAFSNATITSMNYSAADLIVYDVEQVYGDGLYWFPAHTFGCEIPEVIINTNLSSERHENIGKLENGIVYY</sequence>
<protein>
    <submittedName>
        <fullName evidence="1">Uncharacterized protein</fullName>
    </submittedName>
</protein>
<evidence type="ECO:0000313" key="2">
    <source>
        <dbReference type="Proteomes" id="UP000245934"/>
    </source>
</evidence>
<dbReference type="GeneID" id="97608090"/>
<comment type="caution">
    <text evidence="1">The sequence shown here is derived from an EMBL/GenBank/DDBJ whole genome shotgun (WGS) entry which is preliminary data.</text>
</comment>